<reference evidence="1" key="2">
    <citation type="submission" date="2015-10" db="EMBL/GenBank/DDBJ databases">
        <authorList>
            <person name="Gilbert D.G."/>
        </authorList>
    </citation>
    <scope>NUCLEOTIDE SEQUENCE</scope>
</reference>
<protein>
    <submittedName>
        <fullName evidence="1">Uncharacterized protein</fullName>
    </submittedName>
</protein>
<dbReference type="Proteomes" id="UP000076858">
    <property type="component" value="Unassembled WGS sequence"/>
</dbReference>
<organism evidence="1">
    <name type="scientific">Daphnia magna</name>
    <dbReference type="NCBI Taxonomy" id="35525"/>
    <lineage>
        <taxon>Eukaryota</taxon>
        <taxon>Metazoa</taxon>
        <taxon>Ecdysozoa</taxon>
        <taxon>Arthropoda</taxon>
        <taxon>Crustacea</taxon>
        <taxon>Branchiopoda</taxon>
        <taxon>Diplostraca</taxon>
        <taxon>Cladocera</taxon>
        <taxon>Anomopoda</taxon>
        <taxon>Daphniidae</taxon>
        <taxon>Daphnia</taxon>
    </lineage>
</organism>
<evidence type="ECO:0000313" key="1">
    <source>
        <dbReference type="EMBL" id="JAI93157.1"/>
    </source>
</evidence>
<proteinExistence type="predicted"/>
<dbReference type="AlphaFoldDB" id="A0A0P4YAP8"/>
<keyword evidence="3" id="KW-1185">Reference proteome</keyword>
<dbReference type="EMBL" id="LRGB01000568">
    <property type="protein sequence ID" value="KZS18080.1"/>
    <property type="molecule type" value="Genomic_DNA"/>
</dbReference>
<dbReference type="EMBL" id="GDIP01230244">
    <property type="protein sequence ID" value="JAI93157.1"/>
    <property type="molecule type" value="Transcribed_RNA"/>
</dbReference>
<sequence length="58" mass="6733">MLIKWGLDLSVWQVLLPLLGVDSLQTLGCWPSLHFRVKMSGFHISFLFQVKFLICIEQ</sequence>
<evidence type="ECO:0000313" key="2">
    <source>
        <dbReference type="EMBL" id="KZS18080.1"/>
    </source>
</evidence>
<reference evidence="2 3" key="3">
    <citation type="submission" date="2016-03" db="EMBL/GenBank/DDBJ databases">
        <title>EvidentialGene: Evidence-directed Construction of Genes on Genomes.</title>
        <authorList>
            <person name="Gilbert D.G."/>
            <person name="Choi J.-H."/>
            <person name="Mockaitis K."/>
            <person name="Colbourne J."/>
            <person name="Pfrender M."/>
        </authorList>
    </citation>
    <scope>NUCLEOTIDE SEQUENCE [LARGE SCALE GENOMIC DNA]</scope>
    <source>
        <strain evidence="2 3">Xinb3</strain>
        <tissue evidence="2">Complete organism</tissue>
    </source>
</reference>
<evidence type="ECO:0000313" key="3">
    <source>
        <dbReference type="Proteomes" id="UP000076858"/>
    </source>
</evidence>
<name>A0A0P4YAP8_9CRUS</name>
<accession>A0A0P4YAP8</accession>
<gene>
    <name evidence="2" type="ORF">APZ42_016133</name>
</gene>
<reference evidence="1" key="1">
    <citation type="submission" date="2015-10" db="EMBL/GenBank/DDBJ databases">
        <title>Daphnia magna gene sets from two clonal populations assembled and annotated with EvidentialGene.</title>
        <authorList>
            <person name="Gilbert D."/>
            <person name="Podicheti R."/>
            <person name="Orsini L."/>
            <person name="Colbourne J."/>
            <person name="Pfrender M."/>
        </authorList>
    </citation>
    <scope>NUCLEOTIDE SEQUENCE</scope>
</reference>